<sequence>MSEERGGTYCSNMIPKSAFLQNRFSLGIANGPTPVEHAGERTPCCHNPWKSRSGYSGSSVDVNVGHGMPSSDPTLISHHLATTLYLTQYAGSSFLDTESDIGEPEEEGSRKRKRKSKFVAKAGDKGRMARFDKILKLNADGRFVKLPKTGKRILSLDDSSGDDDKA</sequence>
<comment type="caution">
    <text evidence="2">The sequence shown here is derived from an EMBL/GenBank/DDBJ whole genome shotgun (WGS) entry which is preliminary data.</text>
</comment>
<feature type="compositionally biased region" description="Acidic residues" evidence="1">
    <location>
        <begin position="97"/>
        <end position="106"/>
    </location>
</feature>
<evidence type="ECO:0000313" key="3">
    <source>
        <dbReference type="Proteomes" id="UP000186922"/>
    </source>
</evidence>
<gene>
    <name evidence="2" type="primary">RvY_03848-1</name>
    <name evidence="2" type="synonym">RvY_03848.1</name>
    <name evidence="2" type="ORF">RvY_03848</name>
</gene>
<accession>A0A1D1UT36</accession>
<dbReference type="AlphaFoldDB" id="A0A1D1UT36"/>
<keyword evidence="3" id="KW-1185">Reference proteome</keyword>
<evidence type="ECO:0000313" key="2">
    <source>
        <dbReference type="EMBL" id="GAU91625.1"/>
    </source>
</evidence>
<protein>
    <submittedName>
        <fullName evidence="2">Uncharacterized protein</fullName>
    </submittedName>
</protein>
<dbReference type="EMBL" id="BDGG01000002">
    <property type="protein sequence ID" value="GAU91625.1"/>
    <property type="molecule type" value="Genomic_DNA"/>
</dbReference>
<evidence type="ECO:0000256" key="1">
    <source>
        <dbReference type="SAM" id="MobiDB-lite"/>
    </source>
</evidence>
<name>A0A1D1UT36_RAMVA</name>
<proteinExistence type="predicted"/>
<reference evidence="2 3" key="1">
    <citation type="journal article" date="2016" name="Nat. Commun.">
        <title>Extremotolerant tardigrade genome and improved radiotolerance of human cultured cells by tardigrade-unique protein.</title>
        <authorList>
            <person name="Hashimoto T."/>
            <person name="Horikawa D.D."/>
            <person name="Saito Y."/>
            <person name="Kuwahara H."/>
            <person name="Kozuka-Hata H."/>
            <person name="Shin-I T."/>
            <person name="Minakuchi Y."/>
            <person name="Ohishi K."/>
            <person name="Motoyama A."/>
            <person name="Aizu T."/>
            <person name="Enomoto A."/>
            <person name="Kondo K."/>
            <person name="Tanaka S."/>
            <person name="Hara Y."/>
            <person name="Koshikawa S."/>
            <person name="Sagara H."/>
            <person name="Miura T."/>
            <person name="Yokobori S."/>
            <person name="Miyagawa K."/>
            <person name="Suzuki Y."/>
            <person name="Kubo T."/>
            <person name="Oyama M."/>
            <person name="Kohara Y."/>
            <person name="Fujiyama A."/>
            <person name="Arakawa K."/>
            <person name="Katayama T."/>
            <person name="Toyoda A."/>
            <person name="Kunieda T."/>
        </authorList>
    </citation>
    <scope>NUCLEOTIDE SEQUENCE [LARGE SCALE GENOMIC DNA]</scope>
    <source>
        <strain evidence="2 3">YOKOZUNA-1</strain>
    </source>
</reference>
<dbReference type="Proteomes" id="UP000186922">
    <property type="component" value="Unassembled WGS sequence"/>
</dbReference>
<organism evidence="2 3">
    <name type="scientific">Ramazzottius varieornatus</name>
    <name type="common">Water bear</name>
    <name type="synonym">Tardigrade</name>
    <dbReference type="NCBI Taxonomy" id="947166"/>
    <lineage>
        <taxon>Eukaryota</taxon>
        <taxon>Metazoa</taxon>
        <taxon>Ecdysozoa</taxon>
        <taxon>Tardigrada</taxon>
        <taxon>Eutardigrada</taxon>
        <taxon>Parachela</taxon>
        <taxon>Hypsibioidea</taxon>
        <taxon>Ramazzottiidae</taxon>
        <taxon>Ramazzottius</taxon>
    </lineage>
</organism>
<feature type="region of interest" description="Disordered" evidence="1">
    <location>
        <begin position="96"/>
        <end position="122"/>
    </location>
</feature>